<accession>A0A917TVJ3</accession>
<keyword evidence="4" id="KW-1185">Reference proteome</keyword>
<dbReference type="SUPFAM" id="SSF88713">
    <property type="entry name" value="Glycoside hydrolase/deacetylase"/>
    <property type="match status" value="1"/>
</dbReference>
<dbReference type="AlphaFoldDB" id="A0A917TVJ3"/>
<comment type="caution">
    <text evidence="3">The sequence shown here is derived from an EMBL/GenBank/DDBJ whole genome shotgun (WGS) entry which is preliminary data.</text>
</comment>
<gene>
    <name evidence="3" type="ORF">GCM10007977_046100</name>
</gene>
<evidence type="ECO:0000313" key="4">
    <source>
        <dbReference type="Proteomes" id="UP000642070"/>
    </source>
</evidence>
<reference evidence="3" key="1">
    <citation type="journal article" date="2014" name="Int. J. Syst. Evol. Microbiol.">
        <title>Complete genome sequence of Corynebacterium casei LMG S-19264T (=DSM 44701T), isolated from a smear-ripened cheese.</title>
        <authorList>
            <consortium name="US DOE Joint Genome Institute (JGI-PGF)"/>
            <person name="Walter F."/>
            <person name="Albersmeier A."/>
            <person name="Kalinowski J."/>
            <person name="Ruckert C."/>
        </authorList>
    </citation>
    <scope>NUCLEOTIDE SEQUENCE</scope>
    <source>
        <strain evidence="3">JCM 19831</strain>
    </source>
</reference>
<protein>
    <recommendedName>
        <fullName evidence="2">NodB homology domain-containing protein</fullName>
    </recommendedName>
</protein>
<dbReference type="GO" id="GO:0005975">
    <property type="term" value="P:carbohydrate metabolic process"/>
    <property type="evidence" value="ECO:0007669"/>
    <property type="project" value="InterPro"/>
</dbReference>
<dbReference type="InterPro" id="IPR050248">
    <property type="entry name" value="Polysacc_deacetylase_ArnD"/>
</dbReference>
<evidence type="ECO:0000313" key="3">
    <source>
        <dbReference type="EMBL" id="GGM39462.1"/>
    </source>
</evidence>
<dbReference type="Pfam" id="PF01522">
    <property type="entry name" value="Polysacc_deac_1"/>
    <property type="match status" value="1"/>
</dbReference>
<name>A0A917TVJ3_9ACTN</name>
<dbReference type="Gene3D" id="3.20.20.370">
    <property type="entry name" value="Glycoside hydrolase/deacetylase"/>
    <property type="match status" value="1"/>
</dbReference>
<dbReference type="InterPro" id="IPR011330">
    <property type="entry name" value="Glyco_hydro/deAcase_b/a-brl"/>
</dbReference>
<dbReference type="CDD" id="cd10917">
    <property type="entry name" value="CE4_NodB_like_6s_7s"/>
    <property type="match status" value="1"/>
</dbReference>
<evidence type="ECO:0000259" key="2">
    <source>
        <dbReference type="PROSITE" id="PS51677"/>
    </source>
</evidence>
<sequence>MHAVRVRFFTPTAPLSPDTLRCVRFSARSVRRLAVGLTMLAVLAACDDTAQAGHSARASAGASPRVSASGAGSPSADATPGQPSGSAQPSKSPGGAGAPASSLPPPGSAYQGRLPKFGKPPTPHHINVPEGNSAPWLSRIQTDQPVAFLTIDDGWIKRPEALELFREAGVPVTLFLTINAIKDDPAYFKRLQDAGAVIEAHTISHQSLKGKPYSFQQKEICGSADQLGQMFGKRPTLFRPPFGEKDQTTLKVIHECGMKAGLFWKETVDKGIVRYQEGKTVQKGDVILMHFRDRFVDDFIAALQAIAAAGLTPALLEDYIP</sequence>
<dbReference type="PANTHER" id="PTHR10587">
    <property type="entry name" value="GLYCOSYL TRANSFERASE-RELATED"/>
    <property type="match status" value="1"/>
</dbReference>
<dbReference type="Proteomes" id="UP000642070">
    <property type="component" value="Unassembled WGS sequence"/>
</dbReference>
<evidence type="ECO:0000256" key="1">
    <source>
        <dbReference type="SAM" id="MobiDB-lite"/>
    </source>
</evidence>
<reference evidence="3" key="2">
    <citation type="submission" date="2020-09" db="EMBL/GenBank/DDBJ databases">
        <authorList>
            <person name="Sun Q."/>
            <person name="Ohkuma M."/>
        </authorList>
    </citation>
    <scope>NUCLEOTIDE SEQUENCE</scope>
    <source>
        <strain evidence="3">JCM 19831</strain>
    </source>
</reference>
<feature type="domain" description="NodB homology" evidence="2">
    <location>
        <begin position="145"/>
        <end position="321"/>
    </location>
</feature>
<dbReference type="PANTHER" id="PTHR10587:SF134">
    <property type="entry name" value="SECRETED PROTEIN"/>
    <property type="match status" value="1"/>
</dbReference>
<dbReference type="EMBL" id="BMPI01000022">
    <property type="protein sequence ID" value="GGM39462.1"/>
    <property type="molecule type" value="Genomic_DNA"/>
</dbReference>
<feature type="region of interest" description="Disordered" evidence="1">
    <location>
        <begin position="56"/>
        <end position="135"/>
    </location>
</feature>
<dbReference type="GO" id="GO:0016810">
    <property type="term" value="F:hydrolase activity, acting on carbon-nitrogen (but not peptide) bonds"/>
    <property type="evidence" value="ECO:0007669"/>
    <property type="project" value="InterPro"/>
</dbReference>
<dbReference type="PROSITE" id="PS51677">
    <property type="entry name" value="NODB"/>
    <property type="match status" value="1"/>
</dbReference>
<dbReference type="InterPro" id="IPR002509">
    <property type="entry name" value="NODB_dom"/>
</dbReference>
<proteinExistence type="predicted"/>
<feature type="compositionally biased region" description="Low complexity" evidence="1">
    <location>
        <begin position="56"/>
        <end position="101"/>
    </location>
</feature>
<organism evidence="3 4">
    <name type="scientific">Dactylosporangium sucinum</name>
    <dbReference type="NCBI Taxonomy" id="1424081"/>
    <lineage>
        <taxon>Bacteria</taxon>
        <taxon>Bacillati</taxon>
        <taxon>Actinomycetota</taxon>
        <taxon>Actinomycetes</taxon>
        <taxon>Micromonosporales</taxon>
        <taxon>Micromonosporaceae</taxon>
        <taxon>Dactylosporangium</taxon>
    </lineage>
</organism>